<evidence type="ECO:0000313" key="3">
    <source>
        <dbReference type="EMBL" id="TWT72649.1"/>
    </source>
</evidence>
<evidence type="ECO:0000256" key="1">
    <source>
        <dbReference type="SAM" id="MobiDB-lite"/>
    </source>
</evidence>
<protein>
    <recommendedName>
        <fullName evidence="5">Nuclear transport factor 2 family protein</fullName>
    </recommendedName>
</protein>
<accession>A0A5C5YCI4</accession>
<evidence type="ECO:0008006" key="5">
    <source>
        <dbReference type="Google" id="ProtNLM"/>
    </source>
</evidence>
<dbReference type="OrthoDB" id="280369at2"/>
<proteinExistence type="predicted"/>
<name>A0A5C5YCI4_9PLAN</name>
<keyword evidence="2" id="KW-0732">Signal</keyword>
<organism evidence="3 4">
    <name type="scientific">Crateriforma conspicua</name>
    <dbReference type="NCBI Taxonomy" id="2527996"/>
    <lineage>
        <taxon>Bacteria</taxon>
        <taxon>Pseudomonadati</taxon>
        <taxon>Planctomycetota</taxon>
        <taxon>Planctomycetia</taxon>
        <taxon>Planctomycetales</taxon>
        <taxon>Planctomycetaceae</taxon>
        <taxon>Crateriforma</taxon>
    </lineage>
</organism>
<feature type="chain" id="PRO_5022805278" description="Nuclear transport factor 2 family protein" evidence="2">
    <location>
        <begin position="18"/>
        <end position="209"/>
    </location>
</feature>
<keyword evidence="4" id="KW-1185">Reference proteome</keyword>
<feature type="signal peptide" evidence="2">
    <location>
        <begin position="1"/>
        <end position="17"/>
    </location>
</feature>
<feature type="compositionally biased region" description="Basic and acidic residues" evidence="1">
    <location>
        <begin position="193"/>
        <end position="209"/>
    </location>
</feature>
<dbReference type="Proteomes" id="UP000317238">
    <property type="component" value="Unassembled WGS sequence"/>
</dbReference>
<dbReference type="AlphaFoldDB" id="A0A5C5YCI4"/>
<comment type="caution">
    <text evidence="3">The sequence shown here is derived from an EMBL/GenBank/DDBJ whole genome shotgun (WGS) entry which is preliminary data.</text>
</comment>
<evidence type="ECO:0000313" key="4">
    <source>
        <dbReference type="Proteomes" id="UP000317238"/>
    </source>
</evidence>
<gene>
    <name evidence="3" type="ORF">Pan14r_49690</name>
</gene>
<evidence type="ECO:0000256" key="2">
    <source>
        <dbReference type="SAM" id="SignalP"/>
    </source>
</evidence>
<reference evidence="3 4" key="1">
    <citation type="submission" date="2019-02" db="EMBL/GenBank/DDBJ databases">
        <title>Deep-cultivation of Planctomycetes and their phenomic and genomic characterization uncovers novel biology.</title>
        <authorList>
            <person name="Wiegand S."/>
            <person name="Jogler M."/>
            <person name="Boedeker C."/>
            <person name="Pinto D."/>
            <person name="Vollmers J."/>
            <person name="Rivas-Marin E."/>
            <person name="Kohn T."/>
            <person name="Peeters S.H."/>
            <person name="Heuer A."/>
            <person name="Rast P."/>
            <person name="Oberbeckmann S."/>
            <person name="Bunk B."/>
            <person name="Jeske O."/>
            <person name="Meyerdierks A."/>
            <person name="Storesund J.E."/>
            <person name="Kallscheuer N."/>
            <person name="Luecker S."/>
            <person name="Lage O.M."/>
            <person name="Pohl T."/>
            <person name="Merkel B.J."/>
            <person name="Hornburger P."/>
            <person name="Mueller R.-W."/>
            <person name="Bruemmer F."/>
            <person name="Labrenz M."/>
            <person name="Spormann A.M."/>
            <person name="Op Den Camp H."/>
            <person name="Overmann J."/>
            <person name="Amann R."/>
            <person name="Jetten M.S.M."/>
            <person name="Mascher T."/>
            <person name="Medema M.H."/>
            <person name="Devos D.P."/>
            <person name="Kaster A.-K."/>
            <person name="Ovreas L."/>
            <person name="Rohde M."/>
            <person name="Galperin M.Y."/>
            <person name="Jogler C."/>
        </authorList>
    </citation>
    <scope>NUCLEOTIDE SEQUENCE [LARGE SCALE GENOMIC DNA]</scope>
    <source>
        <strain evidence="3 4">Pan14r</strain>
    </source>
</reference>
<feature type="region of interest" description="Disordered" evidence="1">
    <location>
        <begin position="178"/>
        <end position="209"/>
    </location>
</feature>
<dbReference type="EMBL" id="SJPL01000001">
    <property type="protein sequence ID" value="TWT72649.1"/>
    <property type="molecule type" value="Genomic_DNA"/>
</dbReference>
<sequence length="209" mass="22805" precursor="true">MKIALLILCISMSTVSAAQTPETAAKDYFDALAKSDKKALVDVVHEPSATQIGKSIIAASPMFRRSGDTGFFEMIFDRVPSAAEIEAMSPVQAFAENMCEPTPPEEDSPTTRTILGSVAEGDSLAHVVYRVNGMPNLSEKSRDVLTCVKQNESWRVVVSPRVWDAYMNFMLQPAMARLSGKKAEQSDAPESASRGKFEMEDLPRGPGDR</sequence>